<proteinExistence type="predicted"/>
<dbReference type="STRING" id="81985.R0H9V0"/>
<evidence type="ECO:0000259" key="1">
    <source>
        <dbReference type="Pfam" id="PF00646"/>
    </source>
</evidence>
<dbReference type="AlphaFoldDB" id="R0H9V0"/>
<dbReference type="SUPFAM" id="SSF81383">
    <property type="entry name" value="F-box domain"/>
    <property type="match status" value="1"/>
</dbReference>
<keyword evidence="4" id="KW-1185">Reference proteome</keyword>
<evidence type="ECO:0000313" key="3">
    <source>
        <dbReference type="EMBL" id="EOA26164.1"/>
    </source>
</evidence>
<dbReference type="InterPro" id="IPR032675">
    <property type="entry name" value="LRR_dom_sf"/>
</dbReference>
<evidence type="ECO:0000313" key="4">
    <source>
        <dbReference type="Proteomes" id="UP000029121"/>
    </source>
</evidence>
<dbReference type="Pfam" id="PF24758">
    <property type="entry name" value="LRR_At5g56370"/>
    <property type="match status" value="1"/>
</dbReference>
<gene>
    <name evidence="3" type="ORF">CARUB_v10019602mg</name>
</gene>
<name>R0H9V0_9BRAS</name>
<feature type="non-terminal residue" evidence="3">
    <location>
        <position position="1"/>
    </location>
</feature>
<dbReference type="InterPro" id="IPR001810">
    <property type="entry name" value="F-box_dom"/>
</dbReference>
<dbReference type="InterPro" id="IPR036047">
    <property type="entry name" value="F-box-like_dom_sf"/>
</dbReference>
<feature type="domain" description="F-box/LRR-repeat protein 15/At3g58940/PEG3-like LRR" evidence="2">
    <location>
        <begin position="126"/>
        <end position="256"/>
    </location>
</feature>
<dbReference type="Gene3D" id="3.80.10.10">
    <property type="entry name" value="Ribonuclease Inhibitor"/>
    <property type="match status" value="1"/>
</dbReference>
<dbReference type="EMBL" id="KB870809">
    <property type="protein sequence ID" value="EOA26164.1"/>
    <property type="molecule type" value="Genomic_DNA"/>
</dbReference>
<feature type="domain" description="F-box" evidence="1">
    <location>
        <begin position="26"/>
        <end position="61"/>
    </location>
</feature>
<reference evidence="4" key="1">
    <citation type="journal article" date="2013" name="Nat. Genet.">
        <title>The Capsella rubella genome and the genomic consequences of rapid mating system evolution.</title>
        <authorList>
            <person name="Slotte T."/>
            <person name="Hazzouri K.M."/>
            <person name="Agren J.A."/>
            <person name="Koenig D."/>
            <person name="Maumus F."/>
            <person name="Guo Y.L."/>
            <person name="Steige K."/>
            <person name="Platts A.E."/>
            <person name="Escobar J.S."/>
            <person name="Newman L.K."/>
            <person name="Wang W."/>
            <person name="Mandakova T."/>
            <person name="Vello E."/>
            <person name="Smith L.M."/>
            <person name="Henz S.R."/>
            <person name="Steffen J."/>
            <person name="Takuno S."/>
            <person name="Brandvain Y."/>
            <person name="Coop G."/>
            <person name="Andolfatto P."/>
            <person name="Hu T.T."/>
            <person name="Blanchette M."/>
            <person name="Clark R.M."/>
            <person name="Quesneville H."/>
            <person name="Nordborg M."/>
            <person name="Gaut B.S."/>
            <person name="Lysak M.A."/>
            <person name="Jenkins J."/>
            <person name="Grimwood J."/>
            <person name="Chapman J."/>
            <person name="Prochnik S."/>
            <person name="Shu S."/>
            <person name="Rokhsar D."/>
            <person name="Schmutz J."/>
            <person name="Weigel D."/>
            <person name="Wright S.I."/>
        </authorList>
    </citation>
    <scope>NUCLEOTIDE SEQUENCE [LARGE SCALE GENOMIC DNA]</scope>
    <source>
        <strain evidence="4">cv. Monte Gargano</strain>
    </source>
</reference>
<dbReference type="InterPro" id="IPR055294">
    <property type="entry name" value="FBL60-like"/>
</dbReference>
<protein>
    <submittedName>
        <fullName evidence="3">Uncharacterized protein</fullName>
    </submittedName>
</protein>
<dbReference type="PANTHER" id="PTHR31293:SF22">
    <property type="entry name" value="BNAC06G06520D PROTEIN"/>
    <property type="match status" value="1"/>
</dbReference>
<evidence type="ECO:0000259" key="2">
    <source>
        <dbReference type="Pfam" id="PF24758"/>
    </source>
</evidence>
<organism evidence="3 4">
    <name type="scientific">Capsella rubella</name>
    <dbReference type="NCBI Taxonomy" id="81985"/>
    <lineage>
        <taxon>Eukaryota</taxon>
        <taxon>Viridiplantae</taxon>
        <taxon>Streptophyta</taxon>
        <taxon>Embryophyta</taxon>
        <taxon>Tracheophyta</taxon>
        <taxon>Spermatophyta</taxon>
        <taxon>Magnoliopsida</taxon>
        <taxon>eudicotyledons</taxon>
        <taxon>Gunneridae</taxon>
        <taxon>Pentapetalae</taxon>
        <taxon>rosids</taxon>
        <taxon>malvids</taxon>
        <taxon>Brassicales</taxon>
        <taxon>Brassicaceae</taxon>
        <taxon>Camelineae</taxon>
        <taxon>Capsella</taxon>
    </lineage>
</organism>
<sequence length="462" mass="51785">ALLRKTLVVSVCMDTKKLSTGSRDAISCLPHEVLGVILSSVPTKLAASTSLLSKKWRNVFALVHNLDFDDSDLLQPEEGEEEMGVMRESFRNFVDTTLALQCGSPIKRFSLKCHIHDYYSESAHLVRWVCNALDRGVLDLSLETSVQALIPSELFTSKTLVKLRLGTQVTVEVFPPEASLPALKILIFESVLIRPDDMCNVLLPGCPVLEELYLYYDGFEGWPYRITSQTIKRLVVQYDEFEIESMSFMSIDAPNLLFLDYSHYALYDYPLVNLASLVEARLDIQYSKRVVRPDITGLINGISNVETLHLSPDSVDVISLCVGRGLLLPVFNNLVSLTFGSKNEKGWKLLPYLIEQSPKLETLIIQVIYHYYTGDVTMRTFQVKVLRVLGYEGTAKELEHFKFFIGESECLEVVIVEAAEAVVLLLVTLLGFSVSSKCKISCSLSITICRTSVKSSYFSLNG</sequence>
<dbReference type="Pfam" id="PF00646">
    <property type="entry name" value="F-box"/>
    <property type="match status" value="1"/>
</dbReference>
<accession>R0H9V0</accession>
<dbReference type="SUPFAM" id="SSF52058">
    <property type="entry name" value="L domain-like"/>
    <property type="match status" value="1"/>
</dbReference>
<dbReference type="PANTHER" id="PTHR31293">
    <property type="entry name" value="RNI-LIKE SUPERFAMILY PROTEIN"/>
    <property type="match status" value="1"/>
</dbReference>
<dbReference type="Proteomes" id="UP000029121">
    <property type="component" value="Unassembled WGS sequence"/>
</dbReference>
<dbReference type="InterPro" id="IPR055411">
    <property type="entry name" value="LRR_FXL15/At3g58940/PEG3-like"/>
</dbReference>